<name>A0A9W8Q6Q8_AKAMU</name>
<evidence type="ECO:0000313" key="3">
    <source>
        <dbReference type="Proteomes" id="UP001144673"/>
    </source>
</evidence>
<dbReference type="Proteomes" id="UP001144673">
    <property type="component" value="Chromosome 3"/>
</dbReference>
<dbReference type="Pfam" id="PF13417">
    <property type="entry name" value="GST_N_3"/>
    <property type="match status" value="1"/>
</dbReference>
<evidence type="ECO:0000259" key="1">
    <source>
        <dbReference type="Pfam" id="PF13417"/>
    </source>
</evidence>
<feature type="domain" description="GST N-terminal" evidence="1">
    <location>
        <begin position="47"/>
        <end position="98"/>
    </location>
</feature>
<dbReference type="Gene3D" id="1.20.1050.10">
    <property type="match status" value="1"/>
</dbReference>
<dbReference type="InterPro" id="IPR036249">
    <property type="entry name" value="Thioredoxin-like_sf"/>
</dbReference>
<gene>
    <name evidence="2" type="ORF">LMH87_001944</name>
</gene>
<comment type="caution">
    <text evidence="2">The sequence shown here is derived from an EMBL/GenBank/DDBJ whole genome shotgun (WGS) entry which is preliminary data.</text>
</comment>
<dbReference type="RefSeq" id="XP_056050365.1">
    <property type="nucleotide sequence ID" value="XM_056193314.1"/>
</dbReference>
<dbReference type="AlphaFoldDB" id="A0A9W8Q6Q8"/>
<reference evidence="2" key="1">
    <citation type="journal article" date="2023" name="Access Microbiol">
        <title>De-novo genome assembly for Akanthomyces muscarius, a biocontrol agent of insect agricultural pests.</title>
        <authorList>
            <person name="Erdos Z."/>
            <person name="Studholme D.J."/>
            <person name="Raymond B."/>
            <person name="Sharma M."/>
        </authorList>
    </citation>
    <scope>NUCLEOTIDE SEQUENCE</scope>
    <source>
        <strain evidence="2">Ve6</strain>
    </source>
</reference>
<keyword evidence="3" id="KW-1185">Reference proteome</keyword>
<evidence type="ECO:0000313" key="2">
    <source>
        <dbReference type="EMBL" id="KAJ4147424.1"/>
    </source>
</evidence>
<dbReference type="Gene3D" id="3.40.30.10">
    <property type="entry name" value="Glutaredoxin"/>
    <property type="match status" value="1"/>
</dbReference>
<accession>A0A9W8Q6Q8</accession>
<protein>
    <recommendedName>
        <fullName evidence="1">GST N-terminal domain-containing protein</fullName>
    </recommendedName>
</protein>
<dbReference type="InterPro" id="IPR004045">
    <property type="entry name" value="Glutathione_S-Trfase_N"/>
</dbReference>
<dbReference type="EMBL" id="JAJHUN010000010">
    <property type="protein sequence ID" value="KAJ4147424.1"/>
    <property type="molecule type" value="Genomic_DNA"/>
</dbReference>
<dbReference type="SUPFAM" id="SSF52833">
    <property type="entry name" value="Thioredoxin-like"/>
    <property type="match status" value="1"/>
</dbReference>
<organism evidence="2 3">
    <name type="scientific">Akanthomyces muscarius</name>
    <name type="common">Entomopathogenic fungus</name>
    <name type="synonym">Lecanicillium muscarium</name>
    <dbReference type="NCBI Taxonomy" id="2231603"/>
    <lineage>
        <taxon>Eukaryota</taxon>
        <taxon>Fungi</taxon>
        <taxon>Dikarya</taxon>
        <taxon>Ascomycota</taxon>
        <taxon>Pezizomycotina</taxon>
        <taxon>Sordariomycetes</taxon>
        <taxon>Hypocreomycetidae</taxon>
        <taxon>Hypocreales</taxon>
        <taxon>Cordycipitaceae</taxon>
        <taxon>Akanthomyces</taxon>
    </lineage>
</organism>
<sequence length="275" mass="31368">MEADKGDPSAYTLHMFPFSLYSIMVMYTYVLGNEALDDGGGIILSNKLVNLHRDENISEEYLAKINPKGLVPTLTGGTLSQPMPESLDISYWLCSHYPWLLPEAKESKIRQLLRDLHAIQGQCLSIPKGRRMDKIPCDADERLQRDDISQEYRQALEYKQKVHRETLENALTDARVAEAEHQARALFRDVMTVRNAEDEWIFGNGPTVLDAHLVPFIIRRLDCNRDDLVPEALQEYAQKHAASVQWNYVMHGRPTMWNVSLGHVSDMAAEYNGPL</sequence>
<dbReference type="GeneID" id="80889103"/>
<proteinExistence type="predicted"/>
<dbReference type="KEGG" id="amus:LMH87_001944"/>